<comment type="similarity">
    <text evidence="2">Belongs to the AIM9 family.</text>
</comment>
<evidence type="ECO:0000256" key="4">
    <source>
        <dbReference type="ARBA" id="ARBA00022946"/>
    </source>
</evidence>
<proteinExistence type="inferred from homology"/>
<keyword evidence="5" id="KW-0496">Mitochondrion</keyword>
<name>A0ABR4PBB5_9HELO</name>
<dbReference type="PANTHER" id="PTHR36091">
    <property type="entry name" value="ALTERED INHERITANCE OF MITOCHONDRIA PROTEIN 9, MITOCHONDRIAL"/>
    <property type="match status" value="1"/>
</dbReference>
<accession>A0ABR4PBB5</accession>
<evidence type="ECO:0000313" key="8">
    <source>
        <dbReference type="Proteomes" id="UP001629113"/>
    </source>
</evidence>
<evidence type="ECO:0000256" key="5">
    <source>
        <dbReference type="ARBA" id="ARBA00023128"/>
    </source>
</evidence>
<protein>
    <recommendedName>
        <fullName evidence="3">Altered inheritance of mitochondria protein 9, mitochondrial</fullName>
    </recommendedName>
    <alternativeName>
        <fullName evidence="6">Found in mitochondrial proteome protein 29</fullName>
    </alternativeName>
</protein>
<evidence type="ECO:0000256" key="1">
    <source>
        <dbReference type="ARBA" id="ARBA00004173"/>
    </source>
</evidence>
<evidence type="ECO:0000256" key="3">
    <source>
        <dbReference type="ARBA" id="ARBA00016197"/>
    </source>
</evidence>
<dbReference type="PANTHER" id="PTHR36091:SF1">
    <property type="entry name" value="ALTERED INHERITANCE OF MITOCHONDRIA PROTEIN 9, MITOCHONDRIAL"/>
    <property type="match status" value="1"/>
</dbReference>
<keyword evidence="4" id="KW-0809">Transit peptide</keyword>
<dbReference type="Proteomes" id="UP001629113">
    <property type="component" value="Unassembled WGS sequence"/>
</dbReference>
<evidence type="ECO:0000313" key="7">
    <source>
        <dbReference type="EMBL" id="KAL3420351.1"/>
    </source>
</evidence>
<dbReference type="InterPro" id="IPR051035">
    <property type="entry name" value="Mito_inheritance_9"/>
</dbReference>
<dbReference type="EMBL" id="JBFCZG010000007">
    <property type="protein sequence ID" value="KAL3420351.1"/>
    <property type="molecule type" value="Genomic_DNA"/>
</dbReference>
<dbReference type="InterPro" id="IPR011009">
    <property type="entry name" value="Kinase-like_dom_sf"/>
</dbReference>
<gene>
    <name evidence="7" type="ORF">PVAG01_08850</name>
</gene>
<comment type="caution">
    <text evidence="7">The sequence shown here is derived from an EMBL/GenBank/DDBJ whole genome shotgun (WGS) entry which is preliminary data.</text>
</comment>
<evidence type="ECO:0000256" key="2">
    <source>
        <dbReference type="ARBA" id="ARBA00005543"/>
    </source>
</evidence>
<dbReference type="SUPFAM" id="SSF56112">
    <property type="entry name" value="Protein kinase-like (PK-like)"/>
    <property type="match status" value="1"/>
</dbReference>
<sequence length="246" mass="27968">MPCPLLLIGQRYNESEQLSKRYLKFNLQQLLKAAVTAVSSKGASYCIEVVKCREGLNNKAYLLKMDNGVEVFAKLPSPIAGPAYYTTASEVATRTFLREALDIPSPRIIAWCADRNNPVEAEYILEERAPGVPLGNLWYQWPMKFKLQMESQIVEMEQKLASTKFMKLGCIYFKGDIPDHLSNDPLSTVESHLQPSVLEQFTLGPLVSSGHWRDWRSVMNLHRGPCKTIVYTSYFVILTIYRQRAA</sequence>
<keyword evidence="8" id="KW-1185">Reference proteome</keyword>
<comment type="subcellular location">
    <subcellularLocation>
        <location evidence="1">Mitochondrion</location>
    </subcellularLocation>
</comment>
<organism evidence="7 8">
    <name type="scientific">Phlyctema vagabunda</name>
    <dbReference type="NCBI Taxonomy" id="108571"/>
    <lineage>
        <taxon>Eukaryota</taxon>
        <taxon>Fungi</taxon>
        <taxon>Dikarya</taxon>
        <taxon>Ascomycota</taxon>
        <taxon>Pezizomycotina</taxon>
        <taxon>Leotiomycetes</taxon>
        <taxon>Helotiales</taxon>
        <taxon>Dermateaceae</taxon>
        <taxon>Phlyctema</taxon>
    </lineage>
</organism>
<reference evidence="7 8" key="1">
    <citation type="submission" date="2024-06" db="EMBL/GenBank/DDBJ databases">
        <title>Complete genome of Phlyctema vagabunda strain 19-DSS-EL-015.</title>
        <authorList>
            <person name="Fiorenzani C."/>
        </authorList>
    </citation>
    <scope>NUCLEOTIDE SEQUENCE [LARGE SCALE GENOMIC DNA]</scope>
    <source>
        <strain evidence="7 8">19-DSS-EL-015</strain>
    </source>
</reference>
<evidence type="ECO:0000256" key="6">
    <source>
        <dbReference type="ARBA" id="ARBA00031849"/>
    </source>
</evidence>